<reference evidence="2" key="1">
    <citation type="submission" date="2005-08" db="EMBL/GenBank/DDBJ databases">
        <title>Complete sequence of Dechloromonas aromatica RCB.</title>
        <authorList>
            <person name="Salinero K.K."/>
            <person name="Copeland A."/>
            <person name="Lucas S."/>
            <person name="Lapidus A."/>
            <person name="Barry K."/>
            <person name="Detter J.C."/>
            <person name="Glavina T."/>
            <person name="Hammon N."/>
            <person name="Israni S."/>
            <person name="Pitluck S."/>
            <person name="Di Bartolo G."/>
            <person name="Trong S."/>
            <person name="Schmutz J."/>
            <person name="Larimer F."/>
            <person name="Land M."/>
            <person name="Ivanova N."/>
            <person name="Richardson P."/>
        </authorList>
    </citation>
    <scope>NUCLEOTIDE SEQUENCE</scope>
    <source>
        <strain evidence="2">RCB</strain>
    </source>
</reference>
<accession>Q47G13</accession>
<proteinExistence type="predicted"/>
<evidence type="ECO:0008006" key="3">
    <source>
        <dbReference type="Google" id="ProtNLM"/>
    </source>
</evidence>
<keyword evidence="1" id="KW-1133">Transmembrane helix</keyword>
<keyword evidence="1" id="KW-0812">Transmembrane</keyword>
<name>Q47G13_DECAR</name>
<protein>
    <recommendedName>
        <fullName evidence="3">Transmembrane protein</fullName>
    </recommendedName>
</protein>
<keyword evidence="1" id="KW-0472">Membrane</keyword>
<sequence>MREANMQAGFSEADLERRRSASRRLAWLLGAIVLAIYLVGLFIKR</sequence>
<feature type="transmembrane region" description="Helical" evidence="1">
    <location>
        <begin position="25"/>
        <end position="43"/>
    </location>
</feature>
<gene>
    <name evidence="2" type="ordered locus">Daro_1469</name>
</gene>
<dbReference type="EMBL" id="CP000089">
    <property type="protein sequence ID" value="AAZ46218.1"/>
    <property type="molecule type" value="Genomic_DNA"/>
</dbReference>
<evidence type="ECO:0000313" key="2">
    <source>
        <dbReference type="EMBL" id="AAZ46218.1"/>
    </source>
</evidence>
<dbReference type="AlphaFoldDB" id="Q47G13"/>
<organism evidence="2">
    <name type="scientific">Dechloromonas aromatica (strain RCB)</name>
    <dbReference type="NCBI Taxonomy" id="159087"/>
    <lineage>
        <taxon>Bacteria</taxon>
        <taxon>Pseudomonadati</taxon>
        <taxon>Pseudomonadota</taxon>
        <taxon>Betaproteobacteria</taxon>
        <taxon>Rhodocyclales</taxon>
        <taxon>Azonexaceae</taxon>
        <taxon>Dechloromonas</taxon>
    </lineage>
</organism>
<dbReference type="KEGG" id="dar:Daro_1469"/>
<dbReference type="HOGENOM" id="CLU_3198833_0_0_4"/>
<evidence type="ECO:0000256" key="1">
    <source>
        <dbReference type="SAM" id="Phobius"/>
    </source>
</evidence>